<dbReference type="InterPro" id="IPR036388">
    <property type="entry name" value="WH-like_DNA-bd_sf"/>
</dbReference>
<dbReference type="AlphaFoldDB" id="A0A7S3QJ28"/>
<sequence>MCISGNTRRRSIISLSDVTEFVAMVSDEDYLDDDGSTIDSEEQVEYQEVPVEKSLKSRARNGRNRSTGNIKGSSHREEKSVMQHDYHDHSTEEEASSKKRIVSRGGVTTPFPIKLFTMLEHVDEVEQELSDVVSWLPHGRAFKVHNPKKFADIVLPRFFNQNKYASFQRQLNLYGFSRITRKGADRGSYYHEYFLRGKKFLCNSINRYKVKGTGARRSSNPDAEPEFYNMPPVQSSSEELTPFLPNSSVESSRTKTVEVTAEHADQNILRFIVKPMPLLSNSEVSVAVKEEQDVEMDRINFAQAQQLYFSNTYQRKSAVEVKLEEDTLNNDLEFVFNNMPFHSIPIYYKQPRTDMPSNQQLYQIKNNYSCHMDMSKSYQMCPSEAAEFDKDIETIISMEGRAMNDHDFSF</sequence>
<evidence type="ECO:0000256" key="3">
    <source>
        <dbReference type="ARBA" id="ARBA00023242"/>
    </source>
</evidence>
<evidence type="ECO:0000259" key="6">
    <source>
        <dbReference type="SMART" id="SM00415"/>
    </source>
</evidence>
<gene>
    <name evidence="7" type="ORF">CDEB00056_LOCUS23673</name>
</gene>
<dbReference type="FunFam" id="1.10.10.10:FF:000479">
    <property type="entry name" value="Predicted protein"/>
    <property type="match status" value="1"/>
</dbReference>
<dbReference type="SMART" id="SM00415">
    <property type="entry name" value="HSF"/>
    <property type="match status" value="1"/>
</dbReference>
<evidence type="ECO:0000313" key="7">
    <source>
        <dbReference type="EMBL" id="CAE0478820.1"/>
    </source>
</evidence>
<keyword evidence="2" id="KW-0238">DNA-binding</keyword>
<comment type="subcellular location">
    <subcellularLocation>
        <location evidence="1">Nucleus</location>
    </subcellularLocation>
</comment>
<dbReference type="InterPro" id="IPR000232">
    <property type="entry name" value="HSF_DNA-bd"/>
</dbReference>
<dbReference type="GO" id="GO:0005634">
    <property type="term" value="C:nucleus"/>
    <property type="evidence" value="ECO:0007669"/>
    <property type="project" value="UniProtKB-SubCell"/>
</dbReference>
<dbReference type="GO" id="GO:0003700">
    <property type="term" value="F:DNA-binding transcription factor activity"/>
    <property type="evidence" value="ECO:0007669"/>
    <property type="project" value="InterPro"/>
</dbReference>
<proteinExistence type="inferred from homology"/>
<feature type="domain" description="HSF-type DNA-binding" evidence="6">
    <location>
        <begin position="107"/>
        <end position="208"/>
    </location>
</feature>
<dbReference type="InterPro" id="IPR036390">
    <property type="entry name" value="WH_DNA-bd_sf"/>
</dbReference>
<evidence type="ECO:0000256" key="4">
    <source>
        <dbReference type="RuleBase" id="RU004020"/>
    </source>
</evidence>
<name>A0A7S3QJ28_9STRA</name>
<feature type="compositionally biased region" description="Basic and acidic residues" evidence="5">
    <location>
        <begin position="74"/>
        <end position="97"/>
    </location>
</feature>
<protein>
    <recommendedName>
        <fullName evidence="6">HSF-type DNA-binding domain-containing protein</fullName>
    </recommendedName>
</protein>
<dbReference type="GO" id="GO:0043565">
    <property type="term" value="F:sequence-specific DNA binding"/>
    <property type="evidence" value="ECO:0007669"/>
    <property type="project" value="InterPro"/>
</dbReference>
<dbReference type="PANTHER" id="PTHR10015">
    <property type="entry name" value="HEAT SHOCK TRANSCRIPTION FACTOR"/>
    <property type="match status" value="1"/>
</dbReference>
<feature type="region of interest" description="Disordered" evidence="5">
    <location>
        <begin position="32"/>
        <end position="101"/>
    </location>
</feature>
<dbReference type="PANTHER" id="PTHR10015:SF206">
    <property type="entry name" value="HSF-TYPE DNA-BINDING DOMAIN-CONTAINING PROTEIN"/>
    <property type="match status" value="1"/>
</dbReference>
<reference evidence="7" key="1">
    <citation type="submission" date="2021-01" db="EMBL/GenBank/DDBJ databases">
        <authorList>
            <person name="Corre E."/>
            <person name="Pelletier E."/>
            <person name="Niang G."/>
            <person name="Scheremetjew M."/>
            <person name="Finn R."/>
            <person name="Kale V."/>
            <person name="Holt S."/>
            <person name="Cochrane G."/>
            <person name="Meng A."/>
            <person name="Brown T."/>
            <person name="Cohen L."/>
        </authorList>
    </citation>
    <scope>NUCLEOTIDE SEQUENCE</scope>
    <source>
        <strain evidence="7">MM31A-1</strain>
    </source>
</reference>
<dbReference type="Gene3D" id="1.10.10.10">
    <property type="entry name" value="Winged helix-like DNA-binding domain superfamily/Winged helix DNA-binding domain"/>
    <property type="match status" value="1"/>
</dbReference>
<evidence type="ECO:0000256" key="5">
    <source>
        <dbReference type="SAM" id="MobiDB-lite"/>
    </source>
</evidence>
<comment type="similarity">
    <text evidence="4">Belongs to the HSF family.</text>
</comment>
<dbReference type="Pfam" id="PF00447">
    <property type="entry name" value="HSF_DNA-bind"/>
    <property type="match status" value="1"/>
</dbReference>
<dbReference type="EMBL" id="HBIO01030889">
    <property type="protein sequence ID" value="CAE0478820.1"/>
    <property type="molecule type" value="Transcribed_RNA"/>
</dbReference>
<evidence type="ECO:0000256" key="1">
    <source>
        <dbReference type="ARBA" id="ARBA00004123"/>
    </source>
</evidence>
<dbReference type="SUPFAM" id="SSF46785">
    <property type="entry name" value="Winged helix' DNA-binding domain"/>
    <property type="match status" value="1"/>
</dbReference>
<feature type="compositionally biased region" description="Acidic residues" evidence="5">
    <location>
        <begin position="32"/>
        <end position="45"/>
    </location>
</feature>
<organism evidence="7">
    <name type="scientific">Chaetoceros debilis</name>
    <dbReference type="NCBI Taxonomy" id="122233"/>
    <lineage>
        <taxon>Eukaryota</taxon>
        <taxon>Sar</taxon>
        <taxon>Stramenopiles</taxon>
        <taxon>Ochrophyta</taxon>
        <taxon>Bacillariophyta</taxon>
        <taxon>Coscinodiscophyceae</taxon>
        <taxon>Chaetocerotophycidae</taxon>
        <taxon>Chaetocerotales</taxon>
        <taxon>Chaetocerotaceae</taxon>
        <taxon>Chaetoceros</taxon>
    </lineage>
</organism>
<keyword evidence="3" id="KW-0539">Nucleus</keyword>
<accession>A0A7S3QJ28</accession>
<evidence type="ECO:0000256" key="2">
    <source>
        <dbReference type="ARBA" id="ARBA00023125"/>
    </source>
</evidence>
<dbReference type="PRINTS" id="PR00056">
    <property type="entry name" value="HSFDOMAIN"/>
</dbReference>